<reference evidence="1 2" key="1">
    <citation type="submission" date="2019-06" db="EMBL/GenBank/DDBJ databases">
        <title>Whole genome shotgun sequence of Pseudonocardia saturnea NBRC 14499.</title>
        <authorList>
            <person name="Hosoyama A."/>
            <person name="Uohara A."/>
            <person name="Ohji S."/>
            <person name="Ichikawa N."/>
        </authorList>
    </citation>
    <scope>NUCLEOTIDE SEQUENCE [LARGE SCALE GENOMIC DNA]</scope>
    <source>
        <strain evidence="1 2">NBRC 14499</strain>
    </source>
</reference>
<evidence type="ECO:0000313" key="1">
    <source>
        <dbReference type="EMBL" id="GEC27753.1"/>
    </source>
</evidence>
<keyword evidence="2" id="KW-1185">Reference proteome</keyword>
<dbReference type="EMBL" id="BJNH01000061">
    <property type="protein sequence ID" value="GEC27753.1"/>
    <property type="molecule type" value="Genomic_DNA"/>
</dbReference>
<proteinExistence type="predicted"/>
<comment type="caution">
    <text evidence="1">The sequence shown here is derived from an EMBL/GenBank/DDBJ whole genome shotgun (WGS) entry which is preliminary data.</text>
</comment>
<sequence>MDRYLWMVRTDRPVAFASSEAVRRGRSVTRSTYLLKPCLAVAVADIAALLGMAELADFGTASVHTVTYVPRKGVWAWHAWFNGASETGEQEDALDAELRAMEWIGRQGRDPLAKVLQDIARLRAEYPSVYERGAAENGGPKG</sequence>
<accession>A0ABQ0S498</accession>
<name>A0ABQ0S498_9PSEU</name>
<dbReference type="Proteomes" id="UP000320693">
    <property type="component" value="Unassembled WGS sequence"/>
</dbReference>
<evidence type="ECO:0000313" key="2">
    <source>
        <dbReference type="Proteomes" id="UP000320693"/>
    </source>
</evidence>
<gene>
    <name evidence="1" type="ORF">PSA01_47820</name>
</gene>
<organism evidence="1 2">
    <name type="scientific">Pseudonocardia saturnea</name>
    <dbReference type="NCBI Taxonomy" id="33909"/>
    <lineage>
        <taxon>Bacteria</taxon>
        <taxon>Bacillati</taxon>
        <taxon>Actinomycetota</taxon>
        <taxon>Actinomycetes</taxon>
        <taxon>Pseudonocardiales</taxon>
        <taxon>Pseudonocardiaceae</taxon>
        <taxon>Pseudonocardia</taxon>
    </lineage>
</organism>
<protein>
    <submittedName>
        <fullName evidence="1">Uncharacterized protein</fullName>
    </submittedName>
</protein>